<dbReference type="Proteomes" id="UP000076154">
    <property type="component" value="Unassembled WGS sequence"/>
</dbReference>
<proteinExistence type="predicted"/>
<evidence type="ECO:0000313" key="3">
    <source>
        <dbReference type="Proteomes" id="UP000076154"/>
    </source>
</evidence>
<keyword evidence="3" id="KW-1185">Reference proteome</keyword>
<feature type="region of interest" description="Disordered" evidence="1">
    <location>
        <begin position="1"/>
        <end position="55"/>
    </location>
</feature>
<accession>A0A369K8J3</accession>
<dbReference type="EMBL" id="LUEZ02000003">
    <property type="protein sequence ID" value="RDB30911.1"/>
    <property type="molecule type" value="Genomic_DNA"/>
</dbReference>
<reference evidence="2" key="1">
    <citation type="submission" date="2018-04" db="EMBL/GenBank/DDBJ databases">
        <title>Whole genome sequencing of Hypsizygus marmoreus.</title>
        <authorList>
            <person name="Choi I.-G."/>
            <person name="Min B."/>
            <person name="Kim J.-G."/>
            <person name="Kim S."/>
            <person name="Oh Y.-L."/>
            <person name="Kong W.-S."/>
            <person name="Park H."/>
            <person name="Jeong J."/>
            <person name="Song E.-S."/>
        </authorList>
    </citation>
    <scope>NUCLEOTIDE SEQUENCE [LARGE SCALE GENOMIC DNA]</scope>
    <source>
        <strain evidence="2">51987-8</strain>
    </source>
</reference>
<comment type="caution">
    <text evidence="2">The sequence shown here is derived from an EMBL/GenBank/DDBJ whole genome shotgun (WGS) entry which is preliminary data.</text>
</comment>
<dbReference type="AlphaFoldDB" id="A0A369K8J3"/>
<sequence>MVVSAKVAKEPKEKKPRVTKAKKAVEKEEDEEAEADEDENENEDEAKKLSSGVAEGSDYRDRALTLYVLYRTLWCNSRISIHGPPS</sequence>
<organism evidence="2 3">
    <name type="scientific">Hypsizygus marmoreus</name>
    <name type="common">White beech mushroom</name>
    <name type="synonym">Agaricus marmoreus</name>
    <dbReference type="NCBI Taxonomy" id="39966"/>
    <lineage>
        <taxon>Eukaryota</taxon>
        <taxon>Fungi</taxon>
        <taxon>Dikarya</taxon>
        <taxon>Basidiomycota</taxon>
        <taxon>Agaricomycotina</taxon>
        <taxon>Agaricomycetes</taxon>
        <taxon>Agaricomycetidae</taxon>
        <taxon>Agaricales</taxon>
        <taxon>Tricholomatineae</taxon>
        <taxon>Lyophyllaceae</taxon>
        <taxon>Hypsizygus</taxon>
    </lineage>
</organism>
<protein>
    <submittedName>
        <fullName evidence="2">Uncharacterized protein</fullName>
    </submittedName>
</protein>
<name>A0A369K8J3_HYPMA</name>
<gene>
    <name evidence="2" type="ORF">Hypma_004914</name>
</gene>
<dbReference type="InParanoid" id="A0A369K8J3"/>
<evidence type="ECO:0000256" key="1">
    <source>
        <dbReference type="SAM" id="MobiDB-lite"/>
    </source>
</evidence>
<feature type="compositionally biased region" description="Acidic residues" evidence="1">
    <location>
        <begin position="27"/>
        <end position="44"/>
    </location>
</feature>
<evidence type="ECO:0000313" key="2">
    <source>
        <dbReference type="EMBL" id="RDB30911.1"/>
    </source>
</evidence>